<dbReference type="GO" id="GO:0005634">
    <property type="term" value="C:nucleus"/>
    <property type="evidence" value="ECO:0007669"/>
    <property type="project" value="TreeGrafter"/>
</dbReference>
<dbReference type="EMBL" id="JAGTJQ010000002">
    <property type="protein sequence ID" value="KAH7037100.1"/>
    <property type="molecule type" value="Genomic_DNA"/>
</dbReference>
<dbReference type="GO" id="GO:0005829">
    <property type="term" value="C:cytosol"/>
    <property type="evidence" value="ECO:0007669"/>
    <property type="project" value="TreeGrafter"/>
</dbReference>
<dbReference type="InterPro" id="IPR020084">
    <property type="entry name" value="NUDIX_hydrolase_CS"/>
</dbReference>
<dbReference type="PROSITE" id="PS51462">
    <property type="entry name" value="NUDIX"/>
    <property type="match status" value="1"/>
</dbReference>
<evidence type="ECO:0000259" key="4">
    <source>
        <dbReference type="PROSITE" id="PS51462"/>
    </source>
</evidence>
<dbReference type="GO" id="GO:0047631">
    <property type="term" value="F:ADP-ribose diphosphatase activity"/>
    <property type="evidence" value="ECO:0007669"/>
    <property type="project" value="TreeGrafter"/>
</dbReference>
<evidence type="ECO:0000313" key="5">
    <source>
        <dbReference type="EMBL" id="KAH7037100.1"/>
    </source>
</evidence>
<name>A0A9P8YCU3_9PEZI</name>
<dbReference type="GeneID" id="70190361"/>
<keyword evidence="6" id="KW-1185">Reference proteome</keyword>
<feature type="compositionally biased region" description="Low complexity" evidence="3">
    <location>
        <begin position="75"/>
        <end position="87"/>
    </location>
</feature>
<feature type="region of interest" description="Disordered" evidence="3">
    <location>
        <begin position="70"/>
        <end position="131"/>
    </location>
</feature>
<dbReference type="PRINTS" id="PR00502">
    <property type="entry name" value="NUDIXFAMILY"/>
</dbReference>
<dbReference type="OrthoDB" id="10249920at2759"/>
<dbReference type="InterPro" id="IPR020476">
    <property type="entry name" value="Nudix_hydrolase"/>
</dbReference>
<dbReference type="PROSITE" id="PS00893">
    <property type="entry name" value="NUDIX_BOX"/>
    <property type="match status" value="1"/>
</dbReference>
<dbReference type="InterPro" id="IPR015797">
    <property type="entry name" value="NUDIX_hydrolase-like_dom_sf"/>
</dbReference>
<dbReference type="CDD" id="cd18888">
    <property type="entry name" value="NUDIX_ADPRase_Nudt5"/>
    <property type="match status" value="1"/>
</dbReference>
<dbReference type="GO" id="GO:0019693">
    <property type="term" value="P:ribose phosphate metabolic process"/>
    <property type="evidence" value="ECO:0007669"/>
    <property type="project" value="TreeGrafter"/>
</dbReference>
<feature type="compositionally biased region" description="Acidic residues" evidence="3">
    <location>
        <begin position="112"/>
        <end position="128"/>
    </location>
</feature>
<organism evidence="5 6">
    <name type="scientific">Microdochium trichocladiopsis</name>
    <dbReference type="NCBI Taxonomy" id="1682393"/>
    <lineage>
        <taxon>Eukaryota</taxon>
        <taxon>Fungi</taxon>
        <taxon>Dikarya</taxon>
        <taxon>Ascomycota</taxon>
        <taxon>Pezizomycotina</taxon>
        <taxon>Sordariomycetes</taxon>
        <taxon>Xylariomycetidae</taxon>
        <taxon>Xylariales</taxon>
        <taxon>Microdochiaceae</taxon>
        <taxon>Microdochium</taxon>
    </lineage>
</organism>
<dbReference type="InterPro" id="IPR000086">
    <property type="entry name" value="NUDIX_hydrolase_dom"/>
</dbReference>
<evidence type="ECO:0000256" key="2">
    <source>
        <dbReference type="RuleBase" id="RU003476"/>
    </source>
</evidence>
<dbReference type="Pfam" id="PF00293">
    <property type="entry name" value="NUDIX"/>
    <property type="match status" value="1"/>
</dbReference>
<evidence type="ECO:0000256" key="1">
    <source>
        <dbReference type="ARBA" id="ARBA00022801"/>
    </source>
</evidence>
<protein>
    <submittedName>
        <fullName evidence="5">NUDIX hydrolase domain-like protein</fullName>
    </submittedName>
</protein>
<accession>A0A9P8YCU3</accession>
<proteinExistence type="inferred from homology"/>
<dbReference type="PANTHER" id="PTHR11839:SF1">
    <property type="entry name" value="ADP-SUGAR PYROPHOSPHATASE"/>
    <property type="match status" value="1"/>
</dbReference>
<dbReference type="SUPFAM" id="SSF55811">
    <property type="entry name" value="Nudix"/>
    <property type="match status" value="1"/>
</dbReference>
<dbReference type="Proteomes" id="UP000756346">
    <property type="component" value="Unassembled WGS sequence"/>
</dbReference>
<dbReference type="GO" id="GO:0006753">
    <property type="term" value="P:nucleoside phosphate metabolic process"/>
    <property type="evidence" value="ECO:0007669"/>
    <property type="project" value="TreeGrafter"/>
</dbReference>
<reference evidence="5" key="1">
    <citation type="journal article" date="2021" name="Nat. Commun.">
        <title>Genetic determinants of endophytism in the Arabidopsis root mycobiome.</title>
        <authorList>
            <person name="Mesny F."/>
            <person name="Miyauchi S."/>
            <person name="Thiergart T."/>
            <person name="Pickel B."/>
            <person name="Atanasova L."/>
            <person name="Karlsson M."/>
            <person name="Huettel B."/>
            <person name="Barry K.W."/>
            <person name="Haridas S."/>
            <person name="Chen C."/>
            <person name="Bauer D."/>
            <person name="Andreopoulos W."/>
            <person name="Pangilinan J."/>
            <person name="LaButti K."/>
            <person name="Riley R."/>
            <person name="Lipzen A."/>
            <person name="Clum A."/>
            <person name="Drula E."/>
            <person name="Henrissat B."/>
            <person name="Kohler A."/>
            <person name="Grigoriev I.V."/>
            <person name="Martin F.M."/>
            <person name="Hacquard S."/>
        </authorList>
    </citation>
    <scope>NUCLEOTIDE SEQUENCE</scope>
    <source>
        <strain evidence="5">MPI-CAGE-CH-0230</strain>
    </source>
</reference>
<comment type="caution">
    <text evidence="5">The sequence shown here is derived from an EMBL/GenBank/DDBJ whole genome shotgun (WGS) entry which is preliminary data.</text>
</comment>
<dbReference type="PANTHER" id="PTHR11839">
    <property type="entry name" value="UDP/ADP-SUGAR PYROPHOSPHATASE"/>
    <property type="match status" value="1"/>
</dbReference>
<feature type="domain" description="Nudix hydrolase" evidence="4">
    <location>
        <begin position="99"/>
        <end position="263"/>
    </location>
</feature>
<evidence type="ECO:0000313" key="6">
    <source>
        <dbReference type="Proteomes" id="UP000756346"/>
    </source>
</evidence>
<dbReference type="AlphaFoldDB" id="A0A9P8YCU3"/>
<dbReference type="RefSeq" id="XP_046016221.1">
    <property type="nucleotide sequence ID" value="XM_046160815.1"/>
</dbReference>
<sequence length="286" mass="31504">MSPSAPMAKVLSTEPLDPKEAKWTELVKLNYADQTGAHRTWESAERTTRPESCGVDGVGIVAILRYPEGCKPAPSSSSSSSSGSSSSTANHVNHTNGTTYHNDNNNTARREEEEEEQRQDEQDDEQDEGPLVVLQKQYRPPIDAICIEFPAGLIDAGEDPEQAALRELREETGYHGTLLPMTSATTTTRAPTTRTPIMFNDPGFCNTNLVMVHVDVDMSLTQNRDPKPELEDGEYIDCFTVPLGRLWRECVRLEREGYAIDARVGGLAEGWEMARAFGFGAAGKVR</sequence>
<dbReference type="Gene3D" id="3.90.79.10">
    <property type="entry name" value="Nucleoside Triphosphate Pyrophosphohydrolase"/>
    <property type="match status" value="2"/>
</dbReference>
<keyword evidence="1 2" id="KW-0378">Hydrolase</keyword>
<evidence type="ECO:0000256" key="3">
    <source>
        <dbReference type="SAM" id="MobiDB-lite"/>
    </source>
</evidence>
<comment type="similarity">
    <text evidence="2">Belongs to the Nudix hydrolase family.</text>
</comment>
<gene>
    <name evidence="5" type="ORF">B0I36DRAFT_380378</name>
</gene>
<feature type="compositionally biased region" description="Polar residues" evidence="3">
    <location>
        <begin position="88"/>
        <end position="107"/>
    </location>
</feature>